<dbReference type="InterPro" id="IPR001279">
    <property type="entry name" value="Metallo-B-lactamas"/>
</dbReference>
<proteinExistence type="predicted"/>
<organism evidence="2 3">
    <name type="scientific">Candidatus Desantisbacteria bacterium CG2_30_40_21</name>
    <dbReference type="NCBI Taxonomy" id="1817895"/>
    <lineage>
        <taxon>Bacteria</taxon>
        <taxon>Candidatus Desantisiibacteriota</taxon>
    </lineage>
</organism>
<dbReference type="PANTHER" id="PTHR13754:SF13">
    <property type="entry name" value="METALLO-BETA-LACTAMASE SUPERFAMILY PROTEIN (AFU_ORTHOLOGUE AFUA_3G07630)"/>
    <property type="match status" value="1"/>
</dbReference>
<dbReference type="AlphaFoldDB" id="A0A1J5E3B3"/>
<protein>
    <recommendedName>
        <fullName evidence="1">Metallo-beta-lactamase domain-containing protein</fullName>
    </recommendedName>
</protein>
<evidence type="ECO:0000313" key="2">
    <source>
        <dbReference type="EMBL" id="OIP37176.1"/>
    </source>
</evidence>
<dbReference type="PANTHER" id="PTHR13754">
    <property type="entry name" value="METALLO-BETA-LACTAMASE SUPERFAMILY PROTEIN"/>
    <property type="match status" value="1"/>
</dbReference>
<sequence>MQIKVLADSNAVDKRYSIGWGVSFLAGKEVLFDTGEKGQSLLNNMQQMDALAADIKAVVLSHDHWDHTGGLWALLEQNPQIKVYACPNFSSEFKEKVMSAGAELVEVSRLTQIAEDIYTTGEIAGEYGGGYMAEQSLIIKSQRGLVVLTGCAHPGIIKILEKVKETLGGNIYLVMGGFHLMKTDKRVVALIINKFRQLGVKKVGATHCSGKEAVELFRKEYQDDFISVKAGMVIKIGD</sequence>
<dbReference type="InterPro" id="IPR036866">
    <property type="entry name" value="RibonucZ/Hydroxyglut_hydro"/>
</dbReference>
<dbReference type="Proteomes" id="UP000183085">
    <property type="component" value="Unassembled WGS sequence"/>
</dbReference>
<dbReference type="SUPFAM" id="SSF56281">
    <property type="entry name" value="Metallo-hydrolase/oxidoreductase"/>
    <property type="match status" value="1"/>
</dbReference>
<dbReference type="Gene3D" id="3.60.15.10">
    <property type="entry name" value="Ribonuclease Z/Hydroxyacylglutathione hydrolase-like"/>
    <property type="match status" value="1"/>
</dbReference>
<reference evidence="2 3" key="1">
    <citation type="journal article" date="2016" name="Environ. Microbiol.">
        <title>Genomic resolution of a cold subsurface aquifer community provides metabolic insights for novel microbes adapted to high CO concentrations.</title>
        <authorList>
            <person name="Probst A.J."/>
            <person name="Castelle C.J."/>
            <person name="Singh A."/>
            <person name="Brown C.T."/>
            <person name="Anantharaman K."/>
            <person name="Sharon I."/>
            <person name="Hug L.A."/>
            <person name="Burstein D."/>
            <person name="Emerson J.B."/>
            <person name="Thomas B.C."/>
            <person name="Banfield J.F."/>
        </authorList>
    </citation>
    <scope>NUCLEOTIDE SEQUENCE [LARGE SCALE GENOMIC DNA]</scope>
    <source>
        <strain evidence="2">CG2_30_40_21</strain>
    </source>
</reference>
<evidence type="ECO:0000259" key="1">
    <source>
        <dbReference type="Pfam" id="PF00753"/>
    </source>
</evidence>
<dbReference type="InterPro" id="IPR052926">
    <property type="entry name" value="Metallo-beta-lactamase_dom"/>
</dbReference>
<dbReference type="EMBL" id="MNYI01000219">
    <property type="protein sequence ID" value="OIP37176.1"/>
    <property type="molecule type" value="Genomic_DNA"/>
</dbReference>
<dbReference type="CDD" id="cd07713">
    <property type="entry name" value="DHPS-like_MBL-fold"/>
    <property type="match status" value="1"/>
</dbReference>
<gene>
    <name evidence="2" type="ORF">AUJ95_08540</name>
</gene>
<comment type="caution">
    <text evidence="2">The sequence shown here is derived from an EMBL/GenBank/DDBJ whole genome shotgun (WGS) entry which is preliminary data.</text>
</comment>
<dbReference type="GO" id="GO:0016740">
    <property type="term" value="F:transferase activity"/>
    <property type="evidence" value="ECO:0007669"/>
    <property type="project" value="TreeGrafter"/>
</dbReference>
<accession>A0A1J5E3B3</accession>
<feature type="domain" description="Metallo-beta-lactamase" evidence="1">
    <location>
        <begin position="27"/>
        <end position="151"/>
    </location>
</feature>
<dbReference type="InterPro" id="IPR041712">
    <property type="entry name" value="DHPS-like_MBL-fold"/>
</dbReference>
<name>A0A1J5E3B3_9BACT</name>
<dbReference type="Pfam" id="PF00753">
    <property type="entry name" value="Lactamase_B"/>
    <property type="match status" value="1"/>
</dbReference>
<dbReference type="STRING" id="1817895.AUJ95_08540"/>
<evidence type="ECO:0000313" key="3">
    <source>
        <dbReference type="Proteomes" id="UP000183085"/>
    </source>
</evidence>